<keyword evidence="6" id="KW-1185">Reference proteome</keyword>
<keyword evidence="4" id="KW-0472">Membrane</keyword>
<dbReference type="PANTHER" id="PTHR48043">
    <property type="entry name" value="EG:EG0003.4 PROTEIN-RELATED"/>
    <property type="match status" value="1"/>
</dbReference>
<dbReference type="AlphaFoldDB" id="A0AAD5L4W3"/>
<dbReference type="Pfam" id="PF00201">
    <property type="entry name" value="UDPGT"/>
    <property type="match status" value="2"/>
</dbReference>
<dbReference type="GO" id="GO:0008194">
    <property type="term" value="F:UDP-glycosyltransferase activity"/>
    <property type="evidence" value="ECO:0007669"/>
    <property type="project" value="InterPro"/>
</dbReference>
<dbReference type="EMBL" id="WJBH02000007">
    <property type="protein sequence ID" value="KAI9556255.1"/>
    <property type="molecule type" value="Genomic_DNA"/>
</dbReference>
<dbReference type="PROSITE" id="PS00375">
    <property type="entry name" value="UDPGT"/>
    <property type="match status" value="1"/>
</dbReference>
<comment type="similarity">
    <text evidence="1">Belongs to the UDP-glycosyltransferase family.</text>
</comment>
<evidence type="ECO:0000256" key="1">
    <source>
        <dbReference type="ARBA" id="ARBA00009995"/>
    </source>
</evidence>
<proteinExistence type="inferred from homology"/>
<evidence type="ECO:0000256" key="3">
    <source>
        <dbReference type="ARBA" id="ARBA00022679"/>
    </source>
</evidence>
<evidence type="ECO:0000256" key="2">
    <source>
        <dbReference type="ARBA" id="ARBA00022676"/>
    </source>
</evidence>
<evidence type="ECO:0000313" key="5">
    <source>
        <dbReference type="EMBL" id="KAI9556255.1"/>
    </source>
</evidence>
<dbReference type="PANTHER" id="PTHR48043:SF159">
    <property type="entry name" value="EG:EG0003.4 PROTEIN-RELATED"/>
    <property type="match status" value="1"/>
</dbReference>
<dbReference type="CDD" id="cd03784">
    <property type="entry name" value="GT1_Gtf-like"/>
    <property type="match status" value="2"/>
</dbReference>
<dbReference type="InterPro" id="IPR050271">
    <property type="entry name" value="UDP-glycosyltransferase"/>
</dbReference>
<protein>
    <submittedName>
        <fullName evidence="5">UDP-glycosyltransferase 210C1</fullName>
    </submittedName>
</protein>
<reference evidence="5 6" key="1">
    <citation type="submission" date="2022-05" db="EMBL/GenBank/DDBJ databases">
        <title>A multi-omics perspective on studying reproductive biology in Daphnia sinensis.</title>
        <authorList>
            <person name="Jia J."/>
        </authorList>
    </citation>
    <scope>NUCLEOTIDE SEQUENCE [LARGE SCALE GENOMIC DNA]</scope>
    <source>
        <strain evidence="5 6">WSL</strain>
    </source>
</reference>
<keyword evidence="4" id="KW-1133">Transmembrane helix</keyword>
<dbReference type="SUPFAM" id="SSF53756">
    <property type="entry name" value="UDP-Glycosyltransferase/glycogen phosphorylase"/>
    <property type="match status" value="2"/>
</dbReference>
<evidence type="ECO:0000313" key="6">
    <source>
        <dbReference type="Proteomes" id="UP000820818"/>
    </source>
</evidence>
<dbReference type="InterPro" id="IPR002213">
    <property type="entry name" value="UDP_glucos_trans"/>
</dbReference>
<accession>A0AAD5L4W3</accession>
<gene>
    <name evidence="5" type="ORF">GHT06_018829</name>
</gene>
<comment type="caution">
    <text evidence="5">The sequence shown here is derived from an EMBL/GenBank/DDBJ whole genome shotgun (WGS) entry which is preliminary data.</text>
</comment>
<organism evidence="5 6">
    <name type="scientific">Daphnia sinensis</name>
    <dbReference type="NCBI Taxonomy" id="1820382"/>
    <lineage>
        <taxon>Eukaryota</taxon>
        <taxon>Metazoa</taxon>
        <taxon>Ecdysozoa</taxon>
        <taxon>Arthropoda</taxon>
        <taxon>Crustacea</taxon>
        <taxon>Branchiopoda</taxon>
        <taxon>Diplostraca</taxon>
        <taxon>Cladocera</taxon>
        <taxon>Anomopoda</taxon>
        <taxon>Daphniidae</taxon>
        <taxon>Daphnia</taxon>
        <taxon>Daphnia similis group</taxon>
    </lineage>
</organism>
<dbReference type="FunFam" id="3.40.50.2000:FF:000021">
    <property type="entry name" value="UDP-glucuronosyltransferase"/>
    <property type="match status" value="1"/>
</dbReference>
<keyword evidence="4" id="KW-0812">Transmembrane</keyword>
<dbReference type="Proteomes" id="UP000820818">
    <property type="component" value="Linkage Group LG7"/>
</dbReference>
<keyword evidence="2" id="KW-0328">Glycosyltransferase</keyword>
<sequence length="999" mass="113910">MIKGVHGNSFVWGGKFMQSPSSAVAVPVAQGSRILIVAAHGTKSHQNVYVPLTKELVARGHHVTIISNYDISEVAQLDNVRQIWIEELAIDISKLPNMFTVMSDPWKKIDMAIEVVKILFNQPSINAETTYGDPRVQQLMASESFDLVMISEACGLTCYPFGWHFKAPTIAMSPNVLFPGRAALLGDDEHHSYVPFLLTSFTDKMSLYERTINYLAAKFFQTFVHDWHLETVHNIFKRKINPECPPFIEIEKNFSLVFTNSHPSFSYPRTLPPRVIEVGGLHCRPAKPLPENLETFVSSSEAGFIVFGVGHRYCRGFLTHGGLNSLQEAVYHGVPVLGFPFGTDQNHNIGRAIQEGYAVKLDWKDVTQETLTASIQEILHDSRYKKSAKRLSAMFRDQIQPPLERAVFWTEFVLRHNGTDHLRLGSIDLAPYQRALVDVYLVMVLFFITPILLMFFCVRRCCCRRPTVTDASNADLVCGTIEKMLAKLMFVFAVCPALMEGSRILISSPYGTKSYHNMYVPLVTELSRRGHHITVITNYKSSELESTENVRQIVMDKLIVDMSPYPNPFDALLSTRLMFKSMSIGIVSMYNTPRFITETMYDDERIKQLMAEDHFDLVMVSITFNAGSYPLAWHFKAPIIMLTPNAIFPGVIESLGGEEEPSHIPFFLSRFSSKMNLLQRTVNTLATKLFGYFIHQCHHSTIHSIVKERVMPNIPPLEELEKNISLVFTNTHPVVNYARTMPPQIVEVGGMHCRPAQPLSQDLEEFVSNPFGFVLFAVGSMLPMEIMPEHLIQSFIHAFSRLPQRVIWQWKGKIRTDLPANVLAIPWLPQQDLLGHENCRLFITHGGLNSLQEAIYHDVPVLGLPFGTDQKLNVRRAVDDEYALKLSWTEINEETLTTAIIDLLYNKKYSEAMRRQHELFHDQMQTPVERAVYWTEFVIRYNGTEHLQMASRNLAPYQRALIDVYLVLILAATFPLVLTFFCLRRCCRRKPSKENKKNK</sequence>
<name>A0AAD5L4W3_9CRUS</name>
<evidence type="ECO:0000256" key="4">
    <source>
        <dbReference type="SAM" id="Phobius"/>
    </source>
</evidence>
<dbReference type="InterPro" id="IPR035595">
    <property type="entry name" value="UDP_glycos_trans_CS"/>
</dbReference>
<feature type="transmembrane region" description="Helical" evidence="4">
    <location>
        <begin position="964"/>
        <end position="983"/>
    </location>
</feature>
<feature type="transmembrane region" description="Helical" evidence="4">
    <location>
        <begin position="435"/>
        <end position="456"/>
    </location>
</feature>
<dbReference type="Gene3D" id="3.40.50.2000">
    <property type="entry name" value="Glycogen Phosphorylase B"/>
    <property type="match status" value="4"/>
</dbReference>
<keyword evidence="3" id="KW-0808">Transferase</keyword>